<dbReference type="EMBL" id="BMWE01000014">
    <property type="protein sequence ID" value="GGY35265.1"/>
    <property type="molecule type" value="Genomic_DNA"/>
</dbReference>
<name>A0ABQ3A5G1_9ACTN</name>
<comment type="caution">
    <text evidence="1">The sequence shown here is derived from an EMBL/GenBank/DDBJ whole genome shotgun (WGS) entry which is preliminary data.</text>
</comment>
<dbReference type="Pfam" id="PF11958">
    <property type="entry name" value="DUF3472"/>
    <property type="match status" value="1"/>
</dbReference>
<reference evidence="2" key="1">
    <citation type="journal article" date="2019" name="Int. J. Syst. Evol. Microbiol.">
        <title>The Global Catalogue of Microorganisms (GCM) 10K type strain sequencing project: providing services to taxonomists for standard genome sequencing and annotation.</title>
        <authorList>
            <consortium name="The Broad Institute Genomics Platform"/>
            <consortium name="The Broad Institute Genome Sequencing Center for Infectious Disease"/>
            <person name="Wu L."/>
            <person name="Ma J."/>
        </authorList>
    </citation>
    <scope>NUCLEOTIDE SEQUENCE [LARGE SCALE GENOMIC DNA]</scope>
    <source>
        <strain evidence="2">JCM 4957</strain>
    </source>
</reference>
<dbReference type="RefSeq" id="WP_190199960.1">
    <property type="nucleotide sequence ID" value="NZ_BMWE01000014.1"/>
</dbReference>
<accession>A0ABQ3A5G1</accession>
<proteinExistence type="predicted"/>
<evidence type="ECO:0000313" key="1">
    <source>
        <dbReference type="EMBL" id="GGY35265.1"/>
    </source>
</evidence>
<organism evidence="1 2">
    <name type="scientific">Streptomyces djakartensis</name>
    <dbReference type="NCBI Taxonomy" id="68193"/>
    <lineage>
        <taxon>Bacteria</taxon>
        <taxon>Bacillati</taxon>
        <taxon>Actinomycetota</taxon>
        <taxon>Actinomycetes</taxon>
        <taxon>Kitasatosporales</taxon>
        <taxon>Streptomycetaceae</taxon>
        <taxon>Streptomyces</taxon>
    </lineage>
</organism>
<protein>
    <submittedName>
        <fullName evidence="1">Uncharacterized protein</fullName>
    </submittedName>
</protein>
<gene>
    <name evidence="1" type="ORF">GCM10010384_47920</name>
</gene>
<sequence length="155" mass="16742">MAQRLPPPRGADGEAGVTCGIDDLTYAVGRKYTLTTRKTTGAAGVSYTGTVKDLETGRVRTIGAWRVPQDHTFRNRANAFIEKYDGIRTCADIPGVKVSYPRAEADGDPLSFPAYTRKAINEPGEDLYTCENVSTYSVTTPAPGSYTVKSRVSAK</sequence>
<keyword evidence="2" id="KW-1185">Reference proteome</keyword>
<evidence type="ECO:0000313" key="2">
    <source>
        <dbReference type="Proteomes" id="UP000653308"/>
    </source>
</evidence>
<dbReference type="InterPro" id="IPR021862">
    <property type="entry name" value="DUF3472"/>
</dbReference>
<dbReference type="Proteomes" id="UP000653308">
    <property type="component" value="Unassembled WGS sequence"/>
</dbReference>